<comment type="similarity">
    <text evidence="1">Belongs to the SIP oxidoreductase family.</text>
</comment>
<dbReference type="InterPro" id="IPR017938">
    <property type="entry name" value="Riboflavin_synthase-like_b-brl"/>
</dbReference>
<evidence type="ECO:0000259" key="2">
    <source>
        <dbReference type="PROSITE" id="PS51384"/>
    </source>
</evidence>
<dbReference type="PANTHER" id="PTHR30157">
    <property type="entry name" value="FERRIC REDUCTASE, NADPH-DEPENDENT"/>
    <property type="match status" value="1"/>
</dbReference>
<dbReference type="SUPFAM" id="SSF63380">
    <property type="entry name" value="Riboflavin synthase domain-like"/>
    <property type="match status" value="1"/>
</dbReference>
<dbReference type="EMBL" id="JBGBPY010000001">
    <property type="protein sequence ID" value="MEY2183865.1"/>
    <property type="molecule type" value="Genomic_DNA"/>
</dbReference>
<dbReference type="Pfam" id="PF04954">
    <property type="entry name" value="SIP"/>
    <property type="match status" value="1"/>
</dbReference>
<evidence type="ECO:0000313" key="3">
    <source>
        <dbReference type="EMBL" id="MEY2183865.1"/>
    </source>
</evidence>
<dbReference type="Pfam" id="PF08021">
    <property type="entry name" value="FAD_binding_9"/>
    <property type="match status" value="1"/>
</dbReference>
<dbReference type="InterPro" id="IPR039261">
    <property type="entry name" value="FNR_nucleotide-bd"/>
</dbReference>
<evidence type="ECO:0000313" key="4">
    <source>
        <dbReference type="Proteomes" id="UP001562159"/>
    </source>
</evidence>
<dbReference type="Gene3D" id="3.40.50.80">
    <property type="entry name" value="Nucleotide-binding domain of ferredoxin-NADP reductase (FNR) module"/>
    <property type="match status" value="1"/>
</dbReference>
<dbReference type="PROSITE" id="PS51384">
    <property type="entry name" value="FAD_FR"/>
    <property type="match status" value="1"/>
</dbReference>
<evidence type="ECO:0000256" key="1">
    <source>
        <dbReference type="ARBA" id="ARBA00035644"/>
    </source>
</evidence>
<feature type="domain" description="FAD-binding FR-type" evidence="2">
    <location>
        <begin position="13"/>
        <end position="136"/>
    </location>
</feature>
<sequence>MASHIHRRLRHDVALRTLAVLRVEPLSPHMRRMTLGGPGLHGFLSAAPDDHVKLFFPNRDGELVLPVLGPNGPEFPAGREPSPMRDYTPRRHDAARGELLIDFVLHGDGPASNWAMQAAPGQCLAAGGPRGSHVIADDFDRYVLMGDETALPAIGRWLEELPAGARATALIEIPEAADRQSLSSRGEVEIRWLARDGAEHGELLERALQELPATEGDTFYWIAAESRRVRAMRQWLDQRGVPKDWIKATGYWQAHPEDAEDESRH</sequence>
<name>A0ABV4AU18_9GAMM</name>
<dbReference type="InterPro" id="IPR039374">
    <property type="entry name" value="SIP_fam"/>
</dbReference>
<accession>A0ABV4AU18</accession>
<keyword evidence="4" id="KW-1185">Reference proteome</keyword>
<gene>
    <name evidence="3" type="ORF">AB7878_15700</name>
</gene>
<comment type="caution">
    <text evidence="3">The sequence shown here is derived from an EMBL/GenBank/DDBJ whole genome shotgun (WGS) entry which is preliminary data.</text>
</comment>
<dbReference type="Gene3D" id="2.40.30.10">
    <property type="entry name" value="Translation factors"/>
    <property type="match status" value="1"/>
</dbReference>
<proteinExistence type="inferred from homology"/>
<dbReference type="InterPro" id="IPR007037">
    <property type="entry name" value="SIP_rossman_dom"/>
</dbReference>
<reference evidence="3 4" key="1">
    <citation type="submission" date="2024-07" db="EMBL/GenBank/DDBJ databases">
        <title>Molecular mechanisms and environmental adaptations of flagellar loss and biofilm growth of Rhodanobacter under environmental stress.</title>
        <authorList>
            <person name="Chen M."/>
        </authorList>
    </citation>
    <scope>NUCLEOTIDE SEQUENCE [LARGE SCALE GENOMIC DNA]</scope>
    <source>
        <strain evidence="3 4">RS22</strain>
    </source>
</reference>
<organism evidence="3 4">
    <name type="scientific">Rhodanobacter humi</name>
    <dbReference type="NCBI Taxonomy" id="1888173"/>
    <lineage>
        <taxon>Bacteria</taxon>
        <taxon>Pseudomonadati</taxon>
        <taxon>Pseudomonadota</taxon>
        <taxon>Gammaproteobacteria</taxon>
        <taxon>Lysobacterales</taxon>
        <taxon>Rhodanobacteraceae</taxon>
        <taxon>Rhodanobacter</taxon>
    </lineage>
</organism>
<protein>
    <submittedName>
        <fullName evidence="3">Siderophore-interacting protein</fullName>
    </submittedName>
</protein>
<dbReference type="Proteomes" id="UP001562159">
    <property type="component" value="Unassembled WGS sequence"/>
</dbReference>
<dbReference type="InterPro" id="IPR017927">
    <property type="entry name" value="FAD-bd_FR_type"/>
</dbReference>
<dbReference type="InterPro" id="IPR013113">
    <property type="entry name" value="SIP_FAD-bd"/>
</dbReference>
<dbReference type="CDD" id="cd06193">
    <property type="entry name" value="siderophore_interacting"/>
    <property type="match status" value="1"/>
</dbReference>
<dbReference type="PANTHER" id="PTHR30157:SF0">
    <property type="entry name" value="NADPH-DEPENDENT FERRIC-CHELATE REDUCTASE"/>
    <property type="match status" value="1"/>
</dbReference>